<dbReference type="PROSITE" id="PS50929">
    <property type="entry name" value="ABC_TM1F"/>
    <property type="match status" value="2"/>
</dbReference>
<feature type="transmembrane region" description="Helical" evidence="10">
    <location>
        <begin position="830"/>
        <end position="850"/>
    </location>
</feature>
<dbReference type="FunFam" id="1.20.1560.10:FF:000057">
    <property type="entry name" value="ABC multidrug transporter SitT"/>
    <property type="match status" value="1"/>
</dbReference>
<protein>
    <submittedName>
        <fullName evidence="13">P-loop containing nucleoside triphosphate hydrolase protein</fullName>
    </submittedName>
</protein>
<comment type="subcellular location">
    <subcellularLocation>
        <location evidence="1">Membrane</location>
        <topology evidence="1">Multi-pass membrane protein</topology>
    </subcellularLocation>
</comment>
<organism evidence="13 14">
    <name type="scientific">Rhizodiscina lignyota</name>
    <dbReference type="NCBI Taxonomy" id="1504668"/>
    <lineage>
        <taxon>Eukaryota</taxon>
        <taxon>Fungi</taxon>
        <taxon>Dikarya</taxon>
        <taxon>Ascomycota</taxon>
        <taxon>Pezizomycotina</taxon>
        <taxon>Dothideomycetes</taxon>
        <taxon>Pleosporomycetidae</taxon>
        <taxon>Aulographales</taxon>
        <taxon>Rhizodiscinaceae</taxon>
        <taxon>Rhizodiscina</taxon>
    </lineage>
</organism>
<dbReference type="OrthoDB" id="6500128at2759"/>
<proteinExistence type="inferred from homology"/>
<keyword evidence="6" id="KW-0547">Nucleotide-binding</keyword>
<feature type="domain" description="ABC transporter" evidence="11">
    <location>
        <begin position="1016"/>
        <end position="1253"/>
    </location>
</feature>
<dbReference type="Gene3D" id="3.40.50.300">
    <property type="entry name" value="P-loop containing nucleotide triphosphate hydrolases"/>
    <property type="match status" value="2"/>
</dbReference>
<keyword evidence="13" id="KW-0378">Hydrolase</keyword>
<dbReference type="GO" id="GO:0016887">
    <property type="term" value="F:ATP hydrolysis activity"/>
    <property type="evidence" value="ECO:0007669"/>
    <property type="project" value="InterPro"/>
</dbReference>
<evidence type="ECO:0000256" key="5">
    <source>
        <dbReference type="ARBA" id="ARBA00022737"/>
    </source>
</evidence>
<accession>A0A9P4IGI7</accession>
<dbReference type="GO" id="GO:0015421">
    <property type="term" value="F:ABC-type oligopeptide transporter activity"/>
    <property type="evidence" value="ECO:0007669"/>
    <property type="project" value="TreeGrafter"/>
</dbReference>
<dbReference type="PROSITE" id="PS50893">
    <property type="entry name" value="ABC_TRANSPORTER_2"/>
    <property type="match status" value="2"/>
</dbReference>
<evidence type="ECO:0000256" key="8">
    <source>
        <dbReference type="ARBA" id="ARBA00022989"/>
    </source>
</evidence>
<dbReference type="InterPro" id="IPR003593">
    <property type="entry name" value="AAA+_ATPase"/>
</dbReference>
<dbReference type="SUPFAM" id="SSF52540">
    <property type="entry name" value="P-loop containing nucleoside triphosphate hydrolases"/>
    <property type="match status" value="2"/>
</dbReference>
<feature type="transmembrane region" description="Helical" evidence="10">
    <location>
        <begin position="946"/>
        <end position="966"/>
    </location>
</feature>
<dbReference type="GO" id="GO:0005524">
    <property type="term" value="F:ATP binding"/>
    <property type="evidence" value="ECO:0007669"/>
    <property type="project" value="UniProtKB-KW"/>
</dbReference>
<evidence type="ECO:0000313" key="13">
    <source>
        <dbReference type="EMBL" id="KAF2101316.1"/>
    </source>
</evidence>
<evidence type="ECO:0000313" key="14">
    <source>
        <dbReference type="Proteomes" id="UP000799772"/>
    </source>
</evidence>
<evidence type="ECO:0000256" key="1">
    <source>
        <dbReference type="ARBA" id="ARBA00004141"/>
    </source>
</evidence>
<dbReference type="InterPro" id="IPR039421">
    <property type="entry name" value="Type_1_exporter"/>
</dbReference>
<name>A0A9P4IGI7_9PEZI</name>
<dbReference type="InterPro" id="IPR011527">
    <property type="entry name" value="ABC1_TM_dom"/>
</dbReference>
<feature type="domain" description="ABC transmembrane type-1" evidence="12">
    <location>
        <begin position="687"/>
        <end position="974"/>
    </location>
</feature>
<dbReference type="FunFam" id="3.40.50.300:FF:000913">
    <property type="entry name" value="ABC multidrug transporter SitT"/>
    <property type="match status" value="1"/>
</dbReference>
<evidence type="ECO:0000256" key="3">
    <source>
        <dbReference type="ARBA" id="ARBA00022448"/>
    </source>
</evidence>
<evidence type="ECO:0000256" key="9">
    <source>
        <dbReference type="ARBA" id="ARBA00023136"/>
    </source>
</evidence>
<dbReference type="InterPro" id="IPR036640">
    <property type="entry name" value="ABC1_TM_sf"/>
</dbReference>
<dbReference type="GO" id="GO:0005743">
    <property type="term" value="C:mitochondrial inner membrane"/>
    <property type="evidence" value="ECO:0007669"/>
    <property type="project" value="TreeGrafter"/>
</dbReference>
<evidence type="ECO:0000259" key="11">
    <source>
        <dbReference type="PROSITE" id="PS50893"/>
    </source>
</evidence>
<dbReference type="SUPFAM" id="SSF90123">
    <property type="entry name" value="ABC transporter transmembrane region"/>
    <property type="match status" value="2"/>
</dbReference>
<keyword evidence="8 10" id="KW-1133">Transmembrane helix</keyword>
<keyword evidence="5" id="KW-0677">Repeat</keyword>
<dbReference type="InterPro" id="IPR017871">
    <property type="entry name" value="ABC_transporter-like_CS"/>
</dbReference>
<dbReference type="InterPro" id="IPR003439">
    <property type="entry name" value="ABC_transporter-like_ATP-bd"/>
</dbReference>
<dbReference type="CDD" id="cd18577">
    <property type="entry name" value="ABC_6TM_Pgp_ABCB1_D1_like"/>
    <property type="match status" value="1"/>
</dbReference>
<dbReference type="Pfam" id="PF00005">
    <property type="entry name" value="ABC_tran"/>
    <property type="match status" value="2"/>
</dbReference>
<dbReference type="PROSITE" id="PS00211">
    <property type="entry name" value="ABC_TRANSPORTER_1"/>
    <property type="match status" value="2"/>
</dbReference>
<dbReference type="FunFam" id="3.40.50.300:FF:000251">
    <property type="entry name" value="ABC transporter B family member 19"/>
    <property type="match status" value="1"/>
</dbReference>
<dbReference type="Gene3D" id="1.20.1560.10">
    <property type="entry name" value="ABC transporter type 1, transmembrane domain"/>
    <property type="match status" value="2"/>
</dbReference>
<evidence type="ECO:0000256" key="7">
    <source>
        <dbReference type="ARBA" id="ARBA00022840"/>
    </source>
</evidence>
<dbReference type="Pfam" id="PF00664">
    <property type="entry name" value="ABC_membrane"/>
    <property type="match status" value="2"/>
</dbReference>
<feature type="transmembrane region" description="Helical" evidence="10">
    <location>
        <begin position="39"/>
        <end position="61"/>
    </location>
</feature>
<dbReference type="Proteomes" id="UP000799772">
    <property type="component" value="Unassembled WGS sequence"/>
</dbReference>
<reference evidence="13" key="1">
    <citation type="journal article" date="2020" name="Stud. Mycol.">
        <title>101 Dothideomycetes genomes: a test case for predicting lifestyles and emergence of pathogens.</title>
        <authorList>
            <person name="Haridas S."/>
            <person name="Albert R."/>
            <person name="Binder M."/>
            <person name="Bloem J."/>
            <person name="Labutti K."/>
            <person name="Salamov A."/>
            <person name="Andreopoulos B."/>
            <person name="Baker S."/>
            <person name="Barry K."/>
            <person name="Bills G."/>
            <person name="Bluhm B."/>
            <person name="Cannon C."/>
            <person name="Castanera R."/>
            <person name="Culley D."/>
            <person name="Daum C."/>
            <person name="Ezra D."/>
            <person name="Gonzalez J."/>
            <person name="Henrissat B."/>
            <person name="Kuo A."/>
            <person name="Liang C."/>
            <person name="Lipzen A."/>
            <person name="Lutzoni F."/>
            <person name="Magnuson J."/>
            <person name="Mondo S."/>
            <person name="Nolan M."/>
            <person name="Ohm R."/>
            <person name="Pangilinan J."/>
            <person name="Park H.-J."/>
            <person name="Ramirez L."/>
            <person name="Alfaro M."/>
            <person name="Sun H."/>
            <person name="Tritt A."/>
            <person name="Yoshinaga Y."/>
            <person name="Zwiers L.-H."/>
            <person name="Turgeon B."/>
            <person name="Goodwin S."/>
            <person name="Spatafora J."/>
            <person name="Crous P."/>
            <person name="Grigoriev I."/>
        </authorList>
    </citation>
    <scope>NUCLEOTIDE SEQUENCE</scope>
    <source>
        <strain evidence="13">CBS 133067</strain>
    </source>
</reference>
<feature type="transmembrane region" description="Helical" evidence="10">
    <location>
        <begin position="801"/>
        <end position="824"/>
    </location>
</feature>
<keyword evidence="4 10" id="KW-0812">Transmembrane</keyword>
<feature type="transmembrane region" description="Helical" evidence="10">
    <location>
        <begin position="95"/>
        <end position="116"/>
    </location>
</feature>
<evidence type="ECO:0000256" key="10">
    <source>
        <dbReference type="SAM" id="Phobius"/>
    </source>
</evidence>
<feature type="transmembrane region" description="Helical" evidence="10">
    <location>
        <begin position="194"/>
        <end position="213"/>
    </location>
</feature>
<evidence type="ECO:0000256" key="4">
    <source>
        <dbReference type="ARBA" id="ARBA00022692"/>
    </source>
</evidence>
<sequence length="1260" mass="138949">MAEKEETAESSAKESDVSQKAANAGFASYRRIFSYADKLSWSLNGIALFCAIGSGAMLPLMDLVFGKFVNSFNNFAIGSLDPAGFRSQVNKFTLWFVYLFVAKFVGVYIWTLALSISGLRTTKALRTHFLERILRQDIEFFDSPDNGSVAIQISTNGNVVNQGIGEKLGLFIQGIATFVSAFVVAFAVQWKLTLITLSIVPTIVIVTTVCIAFDAKIEGRIQPLYAQAGQLAEEAFGSIANVHAFWSHPKMAAMYDTYLSAVRKDALNKSPIYGAIFSTEFFCVYAGYALAFWQGIHMYARGEIDQPGQIVTPLFAVIVAATALTQVSPQIMQIAKSAGAAHGLFAIIDRTPAIDALDKSGRRPEEVKAGLGFRNVGFAYPSRPDVAIFDDFNLSIPPNKTTALVGPSGSGKSTVVALLERWYSPTAGEILMDGVPIHELNLQWLRSNIRIVQQEPVVFNGTVEENVKLGLRGTASALLPEKEQFRLVEDACKAAFADEFIQQLPEGYQTEIGQRGSRLSGGQKQRIAIARSIVSNPRVLLLDEATSALDPKAERIVQHALDNVSHNRTTLVIAHKLSTVRKADNIAVVAKGKIIEQGTHEQLIDLRSTYARLVKVQDLGEGAGPFTASEQDDIEQNHLIRTTTSHSAVQSPGNQDFLQPKMTMNYNLLHCLWILFREQPELNLGFIITLVACFTAGLTFPALAFIFSRMMNVFQLDRDAMTKRGDFFSLMFFVLALNNLISYFTLGWIANIISQDLTYKYRLEMFRNSIKQDRVFFDRPENSAGALVSNISMKPQSLQELLGINVTLILIGTINVVSSCIFAIAVGWKLGLVVVFGALPPIIFCGSLRFRLEFKLDDDIDLRFADSTALASEAVAAIRTVASLTLEPYILDRYRTQLQSIDQESFKSLVWTMFWYALTQSVSFLGMALGFWYGGRLMSTGEYSTTQFFIVFIAVIFSGEAAAQFFSFATSITKGQTAANYMLRLRSLKPTMTEHDNGDDKDDGDEKKADVRDAHVVCDDVQFSYPLRPGLPVIRNIGVDIPSSKTFALVGPSGCGKSTMVSLLERFYDPTSGCITYNGKDVSQLCPRRYRRNLALVEQEPTLYRMSIRDNVALGLEEDASEEQIHDACRAANIYDFVASLPDGFNTLCGTNGTQLSGGQKQRVAIARALIRNPKLLLLDEATSALDSESERIVQGALNEASAGRTTVMVAHRLSTVKDADCILVLFMGSIVEAGTHRELLDRRGMYYNICLGQSLERVV</sequence>
<keyword evidence="14" id="KW-1185">Reference proteome</keyword>
<feature type="transmembrane region" description="Helical" evidence="10">
    <location>
        <begin position="727"/>
        <end position="753"/>
    </location>
</feature>
<dbReference type="PANTHER" id="PTHR43394:SF11">
    <property type="entry name" value="ATP-BINDING CASSETTE TRANSPORTER"/>
    <property type="match status" value="1"/>
</dbReference>
<keyword evidence="3" id="KW-0813">Transport</keyword>
<feature type="transmembrane region" description="Helical" evidence="10">
    <location>
        <begin position="684"/>
        <end position="707"/>
    </location>
</feature>
<dbReference type="EMBL" id="ML978123">
    <property type="protein sequence ID" value="KAF2101316.1"/>
    <property type="molecule type" value="Genomic_DNA"/>
</dbReference>
<evidence type="ECO:0000259" key="12">
    <source>
        <dbReference type="PROSITE" id="PS50929"/>
    </source>
</evidence>
<keyword evidence="7" id="KW-0067">ATP-binding</keyword>
<dbReference type="AlphaFoldDB" id="A0A9P4IGI7"/>
<dbReference type="CDD" id="cd03249">
    <property type="entry name" value="ABC_MTABC3_MDL1_MDL2"/>
    <property type="match status" value="2"/>
</dbReference>
<evidence type="ECO:0000256" key="2">
    <source>
        <dbReference type="ARBA" id="ARBA00007577"/>
    </source>
</evidence>
<feature type="transmembrane region" description="Helical" evidence="10">
    <location>
        <begin position="272"/>
        <end position="296"/>
    </location>
</feature>
<feature type="transmembrane region" description="Helical" evidence="10">
    <location>
        <begin position="168"/>
        <end position="188"/>
    </location>
</feature>
<keyword evidence="9 10" id="KW-0472">Membrane</keyword>
<dbReference type="PANTHER" id="PTHR43394">
    <property type="entry name" value="ATP-DEPENDENT PERMEASE MDL1, MITOCHONDRIAL"/>
    <property type="match status" value="1"/>
</dbReference>
<dbReference type="CDD" id="cd18578">
    <property type="entry name" value="ABC_6TM_Pgp_ABCB1_D2_like"/>
    <property type="match status" value="1"/>
</dbReference>
<feature type="domain" description="ABC transmembrane type-1" evidence="12">
    <location>
        <begin position="46"/>
        <end position="336"/>
    </location>
</feature>
<feature type="transmembrane region" description="Helical" evidence="10">
    <location>
        <begin position="913"/>
        <end position="934"/>
    </location>
</feature>
<feature type="domain" description="ABC transporter" evidence="11">
    <location>
        <begin position="371"/>
        <end position="616"/>
    </location>
</feature>
<comment type="similarity">
    <text evidence="2">Belongs to the ABC transporter superfamily. ABCB family. Multidrug resistance exporter (TC 3.A.1.201) subfamily.</text>
</comment>
<dbReference type="SMART" id="SM00382">
    <property type="entry name" value="AAA"/>
    <property type="match status" value="2"/>
</dbReference>
<comment type="caution">
    <text evidence="13">The sequence shown here is derived from an EMBL/GenBank/DDBJ whole genome shotgun (WGS) entry which is preliminary data.</text>
</comment>
<gene>
    <name evidence="13" type="ORF">NA57DRAFT_64171</name>
</gene>
<dbReference type="InterPro" id="IPR027417">
    <property type="entry name" value="P-loop_NTPase"/>
</dbReference>
<dbReference type="GO" id="GO:0090374">
    <property type="term" value="P:oligopeptide export from mitochondrion"/>
    <property type="evidence" value="ECO:0007669"/>
    <property type="project" value="TreeGrafter"/>
</dbReference>
<evidence type="ECO:0000256" key="6">
    <source>
        <dbReference type="ARBA" id="ARBA00022741"/>
    </source>
</evidence>